<dbReference type="PANTHER" id="PTHR38471">
    <property type="entry name" value="FOUR HELIX BUNDLE PROTEIN"/>
    <property type="match status" value="1"/>
</dbReference>
<dbReference type="AlphaFoldDB" id="A0A6P1E2X9"/>
<dbReference type="InterPro" id="IPR036583">
    <property type="entry name" value="23S_rRNA_IVS_sf"/>
</dbReference>
<reference evidence="2" key="1">
    <citation type="journal article" date="2020" name="Microbiol. Resour. Announc.">
        <title>Draft Genome Sequences of Thiorhodococcus mannitoliphagus and Thiorhodococcus minor, Purple Sulfur Photosynthetic Bacteria in the Gammaproteobacterial Family Chromatiaceae.</title>
        <authorList>
            <person name="Aviles F.A."/>
            <person name="Meyer T.E."/>
            <person name="Kyndt J.A."/>
        </authorList>
    </citation>
    <scope>NUCLEOTIDE SEQUENCE [LARGE SCALE GENOMIC DNA]</scope>
    <source>
        <strain evidence="2">DSM 18266</strain>
    </source>
</reference>
<proteinExistence type="predicted"/>
<dbReference type="PANTHER" id="PTHR38471:SF2">
    <property type="entry name" value="FOUR HELIX BUNDLE PROTEIN"/>
    <property type="match status" value="1"/>
</dbReference>
<dbReference type="NCBIfam" id="TIGR02436">
    <property type="entry name" value="four helix bundle protein"/>
    <property type="match status" value="1"/>
</dbReference>
<protein>
    <submittedName>
        <fullName evidence="1">Four helix bundle protein</fullName>
    </submittedName>
</protein>
<dbReference type="Gene3D" id="1.20.1440.60">
    <property type="entry name" value="23S rRNA-intervening sequence"/>
    <property type="match status" value="1"/>
</dbReference>
<gene>
    <name evidence="1" type="ORF">G3480_19030</name>
</gene>
<keyword evidence="2" id="KW-1185">Reference proteome</keyword>
<evidence type="ECO:0000313" key="2">
    <source>
        <dbReference type="Proteomes" id="UP000471640"/>
    </source>
</evidence>
<dbReference type="EMBL" id="JAAIJR010000097">
    <property type="protein sequence ID" value="NEX22374.1"/>
    <property type="molecule type" value="Genomic_DNA"/>
</dbReference>
<organism evidence="1 2">
    <name type="scientific">Thiorhodococcus mannitoliphagus</name>
    <dbReference type="NCBI Taxonomy" id="329406"/>
    <lineage>
        <taxon>Bacteria</taxon>
        <taxon>Pseudomonadati</taxon>
        <taxon>Pseudomonadota</taxon>
        <taxon>Gammaproteobacteria</taxon>
        <taxon>Chromatiales</taxon>
        <taxon>Chromatiaceae</taxon>
        <taxon>Thiorhodococcus</taxon>
    </lineage>
</organism>
<dbReference type="Proteomes" id="UP000471640">
    <property type="component" value="Unassembled WGS sequence"/>
</dbReference>
<comment type="caution">
    <text evidence="1">The sequence shown here is derived from an EMBL/GenBank/DDBJ whole genome shotgun (WGS) entry which is preliminary data.</text>
</comment>
<dbReference type="RefSeq" id="WP_164655469.1">
    <property type="nucleotide sequence ID" value="NZ_JAAIJR010000097.1"/>
</dbReference>
<accession>A0A6P1E2X9</accession>
<dbReference type="Pfam" id="PF05635">
    <property type="entry name" value="23S_rRNA_IVP"/>
    <property type="match status" value="1"/>
</dbReference>
<sequence length="140" mass="15482">MAFGHEKLDVYRAAIEYVGWAYRYCVKLKGHRNAKDQLLRASQAIALNIAEGNGKATNGDRRRYFEIARGSALECAAIQDVLQVCEALSADDNNQQKALLDRIVAMLTKLGQRGYAVREELGEYRGSQVDADADADADTN</sequence>
<name>A0A6P1E2X9_9GAMM</name>
<dbReference type="InterPro" id="IPR012657">
    <property type="entry name" value="23S_rRNA-intervening_sequence"/>
</dbReference>
<reference evidence="1 2" key="2">
    <citation type="submission" date="2020-02" db="EMBL/GenBank/DDBJ databases">
        <title>Genome sequences of Thiorhodococcus mannitoliphagus and Thiorhodococcus minor, purple sulfur photosynthetic bacteria in the gammaproteobacterial family, Chromatiaceae.</title>
        <authorList>
            <person name="Aviles F.A."/>
            <person name="Meyer T.E."/>
            <person name="Kyndt J.A."/>
        </authorList>
    </citation>
    <scope>NUCLEOTIDE SEQUENCE [LARGE SCALE GENOMIC DNA]</scope>
    <source>
        <strain evidence="1 2">DSM 18266</strain>
    </source>
</reference>
<dbReference type="SUPFAM" id="SSF158446">
    <property type="entry name" value="IVS-encoded protein-like"/>
    <property type="match status" value="1"/>
</dbReference>
<evidence type="ECO:0000313" key="1">
    <source>
        <dbReference type="EMBL" id="NEX22374.1"/>
    </source>
</evidence>